<dbReference type="AlphaFoldDB" id="A0A0C9R596"/>
<feature type="chain" id="PRO_5002202053" evidence="1">
    <location>
        <begin position="24"/>
        <end position="135"/>
    </location>
</feature>
<reference evidence="2" key="1">
    <citation type="journal article" date="2015" name="PLoS ONE">
        <title>An Insight into the Sialome of the Lone Star Tick, Amblyomma americanum, with a Glimpse on Its Time Dependent Gene Expression.</title>
        <authorList>
            <person name="Karim S."/>
            <person name="Ribeiro J.M."/>
        </authorList>
    </citation>
    <scope>NUCLEOTIDE SEQUENCE</scope>
    <source>
        <tissue evidence="2">Salivary gland</tissue>
    </source>
</reference>
<evidence type="ECO:0000313" key="2">
    <source>
        <dbReference type="EMBL" id="JAG92110.1"/>
    </source>
</evidence>
<name>A0A0C9R596_AMBAM</name>
<feature type="signal peptide" evidence="1">
    <location>
        <begin position="1"/>
        <end position="23"/>
    </location>
</feature>
<organism evidence="2">
    <name type="scientific">Amblyomma americanum</name>
    <name type="common">Lone star tick</name>
    <dbReference type="NCBI Taxonomy" id="6943"/>
    <lineage>
        <taxon>Eukaryota</taxon>
        <taxon>Metazoa</taxon>
        <taxon>Ecdysozoa</taxon>
        <taxon>Arthropoda</taxon>
        <taxon>Chelicerata</taxon>
        <taxon>Arachnida</taxon>
        <taxon>Acari</taxon>
        <taxon>Parasitiformes</taxon>
        <taxon>Ixodida</taxon>
        <taxon>Ixodoidea</taxon>
        <taxon>Ixodidae</taxon>
        <taxon>Amblyomminae</taxon>
        <taxon>Amblyomma</taxon>
    </lineage>
</organism>
<protein>
    <submittedName>
        <fullName evidence="2">Putative evasin</fullName>
    </submittedName>
</protein>
<proteinExistence type="evidence at transcript level"/>
<evidence type="ECO:0000256" key="1">
    <source>
        <dbReference type="SAM" id="SignalP"/>
    </source>
</evidence>
<keyword evidence="1" id="KW-0732">Signal</keyword>
<dbReference type="EMBL" id="GBZX01000630">
    <property type="protein sequence ID" value="JAG92110.1"/>
    <property type="molecule type" value="mRNA"/>
</dbReference>
<sequence>MIFLRTAALCVSILAVLLQQSRSTEYVCGPFCPPENVTLKSCVTLCTDLKEGFDIFSDPRQGLFRNGTPCWISGDEGGTRGQCCGDECEQKEACKSTMHKCWLDEKVRREAAAQEDDFWKRVAHRNITKPPSRAP</sequence>
<accession>A0A0C9R596</accession>